<proteinExistence type="inferred from homology"/>
<dbReference type="InterPro" id="IPR052704">
    <property type="entry name" value="ECF_Sigma-70_Domain"/>
</dbReference>
<gene>
    <name evidence="8" type="ORF">I4J89_02590</name>
</gene>
<evidence type="ECO:0000313" key="8">
    <source>
        <dbReference type="EMBL" id="MBG0560355.1"/>
    </source>
</evidence>
<dbReference type="RefSeq" id="WP_196412144.1">
    <property type="nucleotide sequence ID" value="NZ_JADQTO010000001.1"/>
</dbReference>
<dbReference type="EMBL" id="JADQTO010000001">
    <property type="protein sequence ID" value="MBG0560355.1"/>
    <property type="molecule type" value="Genomic_DNA"/>
</dbReference>
<dbReference type="PANTHER" id="PTHR30173:SF43">
    <property type="entry name" value="ECF RNA POLYMERASE SIGMA FACTOR SIGI-RELATED"/>
    <property type="match status" value="1"/>
</dbReference>
<dbReference type="GO" id="GO:0006352">
    <property type="term" value="P:DNA-templated transcription initiation"/>
    <property type="evidence" value="ECO:0007669"/>
    <property type="project" value="InterPro"/>
</dbReference>
<reference evidence="8" key="1">
    <citation type="submission" date="2020-11" db="EMBL/GenBank/DDBJ databases">
        <title>Isolation and identification of active actinomycetes.</title>
        <authorList>
            <person name="Sun X."/>
        </authorList>
    </citation>
    <scope>NUCLEOTIDE SEQUENCE</scope>
    <source>
        <strain evidence="8">NEAU-A11</strain>
    </source>
</reference>
<comment type="subunit">
    <text evidence="2">Interacts transiently with the RNA polymerase catalytic core formed by RpoA, RpoB, RpoC and RpoZ (2 alpha, 1 beta, 1 beta' and 1 omega subunit) to form the RNA polymerase holoenzyme that can initiate transcription.</text>
</comment>
<accession>A0A931FVK7</accession>
<dbReference type="SUPFAM" id="SSF88946">
    <property type="entry name" value="Sigma2 domain of RNA polymerase sigma factors"/>
    <property type="match status" value="1"/>
</dbReference>
<dbReference type="InterPro" id="IPR014284">
    <property type="entry name" value="RNA_pol_sigma-70_dom"/>
</dbReference>
<name>A0A931FVK7_9ACTN</name>
<dbReference type="GO" id="GO:0003677">
    <property type="term" value="F:DNA binding"/>
    <property type="evidence" value="ECO:0007669"/>
    <property type="project" value="InterPro"/>
</dbReference>
<feature type="domain" description="RNA polymerase sigma factor 70 region 4 type 2" evidence="7">
    <location>
        <begin position="104"/>
        <end position="154"/>
    </location>
</feature>
<dbReference type="Gene3D" id="1.10.10.10">
    <property type="entry name" value="Winged helix-like DNA-binding domain superfamily/Winged helix DNA-binding domain"/>
    <property type="match status" value="1"/>
</dbReference>
<evidence type="ECO:0000256" key="5">
    <source>
        <dbReference type="ARBA" id="ARBA00023163"/>
    </source>
</evidence>
<evidence type="ECO:0000259" key="7">
    <source>
        <dbReference type="Pfam" id="PF08281"/>
    </source>
</evidence>
<keyword evidence="4" id="KW-0731">Sigma factor</keyword>
<dbReference type="PANTHER" id="PTHR30173">
    <property type="entry name" value="SIGMA 19 FACTOR"/>
    <property type="match status" value="1"/>
</dbReference>
<organism evidence="8 9">
    <name type="scientific">Actinoplanes aureus</name>
    <dbReference type="NCBI Taxonomy" id="2792083"/>
    <lineage>
        <taxon>Bacteria</taxon>
        <taxon>Bacillati</taxon>
        <taxon>Actinomycetota</taxon>
        <taxon>Actinomycetes</taxon>
        <taxon>Micromonosporales</taxon>
        <taxon>Micromonosporaceae</taxon>
        <taxon>Actinoplanes</taxon>
    </lineage>
</organism>
<dbReference type="InterPro" id="IPR013249">
    <property type="entry name" value="RNA_pol_sigma70_r4_t2"/>
</dbReference>
<evidence type="ECO:0000256" key="3">
    <source>
        <dbReference type="ARBA" id="ARBA00023015"/>
    </source>
</evidence>
<evidence type="ECO:0000256" key="2">
    <source>
        <dbReference type="ARBA" id="ARBA00011344"/>
    </source>
</evidence>
<evidence type="ECO:0000259" key="6">
    <source>
        <dbReference type="Pfam" id="PF04542"/>
    </source>
</evidence>
<comment type="caution">
    <text evidence="8">The sequence shown here is derived from an EMBL/GenBank/DDBJ whole genome shotgun (WGS) entry which is preliminary data.</text>
</comment>
<feature type="domain" description="RNA polymerase sigma-70 region 2" evidence="6">
    <location>
        <begin position="10"/>
        <end position="72"/>
    </location>
</feature>
<evidence type="ECO:0000256" key="4">
    <source>
        <dbReference type="ARBA" id="ARBA00023082"/>
    </source>
</evidence>
<dbReference type="InterPro" id="IPR007627">
    <property type="entry name" value="RNA_pol_sigma70_r2"/>
</dbReference>
<dbReference type="InterPro" id="IPR013324">
    <property type="entry name" value="RNA_pol_sigma_r3/r4-like"/>
</dbReference>
<sequence length="288" mass="30410">MADEVLAERFQANRPRLRAVAYRMLGSLSEADDAVQEAWLRLSRSDPDSVDNLAAWLTTVVGRICLDMLRSRVARREEPEAPEAVAAGPGPEGEALLADSVGLALLVVLETLTPTERLAFVLHDMFAVSFEDIAVVVGRSPAAARQLASRARRRVRGGAPSDPAGVGPEAVRKQAIVSAFLAASRGGDMAALLTMLDPDVVVRGDETAARMADRGETRGAEVVARFFAGRAQGALPAYIDDLPGAVVIVGGTTRLTLTFTIAGDRITGIDTVADPDELARMDVVLAAA</sequence>
<dbReference type="InterPro" id="IPR036388">
    <property type="entry name" value="WH-like_DNA-bd_sf"/>
</dbReference>
<evidence type="ECO:0000256" key="1">
    <source>
        <dbReference type="ARBA" id="ARBA00010641"/>
    </source>
</evidence>
<dbReference type="Gene3D" id="1.10.1740.10">
    <property type="match status" value="1"/>
</dbReference>
<dbReference type="Pfam" id="PF08281">
    <property type="entry name" value="Sigma70_r4_2"/>
    <property type="match status" value="1"/>
</dbReference>
<dbReference type="InterPro" id="IPR013325">
    <property type="entry name" value="RNA_pol_sigma_r2"/>
</dbReference>
<dbReference type="InterPro" id="IPR032710">
    <property type="entry name" value="NTF2-like_dom_sf"/>
</dbReference>
<comment type="similarity">
    <text evidence="1">Belongs to the sigma-70 factor family. ECF subfamily.</text>
</comment>
<dbReference type="SUPFAM" id="SSF54427">
    <property type="entry name" value="NTF2-like"/>
    <property type="match status" value="1"/>
</dbReference>
<dbReference type="GO" id="GO:0016987">
    <property type="term" value="F:sigma factor activity"/>
    <property type="evidence" value="ECO:0007669"/>
    <property type="project" value="UniProtKB-KW"/>
</dbReference>
<dbReference type="Proteomes" id="UP000598146">
    <property type="component" value="Unassembled WGS sequence"/>
</dbReference>
<keyword evidence="9" id="KW-1185">Reference proteome</keyword>
<dbReference type="NCBIfam" id="TIGR02937">
    <property type="entry name" value="sigma70-ECF"/>
    <property type="match status" value="1"/>
</dbReference>
<dbReference type="Gene3D" id="3.10.450.50">
    <property type="match status" value="1"/>
</dbReference>
<dbReference type="Pfam" id="PF04542">
    <property type="entry name" value="Sigma70_r2"/>
    <property type="match status" value="1"/>
</dbReference>
<keyword evidence="5" id="KW-0804">Transcription</keyword>
<evidence type="ECO:0000313" key="9">
    <source>
        <dbReference type="Proteomes" id="UP000598146"/>
    </source>
</evidence>
<protein>
    <submittedName>
        <fullName evidence="8">Sigma-70 family RNA polymerase sigma factor</fullName>
    </submittedName>
</protein>
<dbReference type="SUPFAM" id="SSF88659">
    <property type="entry name" value="Sigma3 and sigma4 domains of RNA polymerase sigma factors"/>
    <property type="match status" value="1"/>
</dbReference>
<keyword evidence="3" id="KW-0805">Transcription regulation</keyword>
<dbReference type="AlphaFoldDB" id="A0A931FVK7"/>